<dbReference type="PANTHER" id="PTHR16435">
    <property type="entry name" value="SPERMATOGENESIS-ASSOCIATED PROTEIN 6 SPATA6"/>
    <property type="match status" value="1"/>
</dbReference>
<proteinExistence type="inferred from homology"/>
<keyword evidence="2" id="KW-0597">Phosphoprotein</keyword>
<keyword evidence="4" id="KW-0732">Signal</keyword>
<feature type="chain" id="PRO_5040178221" description="Spermatogenesis-associated protein 6 N-terminal domain-containing protein" evidence="4">
    <location>
        <begin position="23"/>
        <end position="396"/>
    </location>
</feature>
<feature type="domain" description="Spermatogenesis-associated protein 6 N-terminal" evidence="5">
    <location>
        <begin position="13"/>
        <end position="143"/>
    </location>
</feature>
<dbReference type="EMBL" id="OV725079">
    <property type="protein sequence ID" value="CAH1394655.1"/>
    <property type="molecule type" value="Genomic_DNA"/>
</dbReference>
<gene>
    <name evidence="6" type="ORF">NEZAVI_LOCUS5113</name>
</gene>
<evidence type="ECO:0000313" key="7">
    <source>
        <dbReference type="Proteomes" id="UP001152798"/>
    </source>
</evidence>
<dbReference type="Pfam" id="PF14909">
    <property type="entry name" value="SPATA6"/>
    <property type="match status" value="1"/>
</dbReference>
<dbReference type="InterPro" id="IPR042769">
    <property type="entry name" value="SPATA6_fam"/>
</dbReference>
<protein>
    <recommendedName>
        <fullName evidence="5">Spermatogenesis-associated protein 6 N-terminal domain-containing protein</fullName>
    </recommendedName>
</protein>
<organism evidence="6 7">
    <name type="scientific">Nezara viridula</name>
    <name type="common">Southern green stink bug</name>
    <name type="synonym">Cimex viridulus</name>
    <dbReference type="NCBI Taxonomy" id="85310"/>
    <lineage>
        <taxon>Eukaryota</taxon>
        <taxon>Metazoa</taxon>
        <taxon>Ecdysozoa</taxon>
        <taxon>Arthropoda</taxon>
        <taxon>Hexapoda</taxon>
        <taxon>Insecta</taxon>
        <taxon>Pterygota</taxon>
        <taxon>Neoptera</taxon>
        <taxon>Paraneoptera</taxon>
        <taxon>Hemiptera</taxon>
        <taxon>Heteroptera</taxon>
        <taxon>Panheteroptera</taxon>
        <taxon>Pentatomomorpha</taxon>
        <taxon>Pentatomoidea</taxon>
        <taxon>Pentatomidae</taxon>
        <taxon>Pentatominae</taxon>
        <taxon>Nezara</taxon>
    </lineage>
</organism>
<dbReference type="GO" id="GO:0007283">
    <property type="term" value="P:spermatogenesis"/>
    <property type="evidence" value="ECO:0007669"/>
    <property type="project" value="InterPro"/>
</dbReference>
<feature type="compositionally biased region" description="Polar residues" evidence="3">
    <location>
        <begin position="268"/>
        <end position="284"/>
    </location>
</feature>
<reference evidence="6" key="1">
    <citation type="submission" date="2022-01" db="EMBL/GenBank/DDBJ databases">
        <authorList>
            <person name="King R."/>
        </authorList>
    </citation>
    <scope>NUCLEOTIDE SEQUENCE</scope>
</reference>
<evidence type="ECO:0000259" key="5">
    <source>
        <dbReference type="Pfam" id="PF14909"/>
    </source>
</evidence>
<feature type="signal peptide" evidence="4">
    <location>
        <begin position="1"/>
        <end position="22"/>
    </location>
</feature>
<dbReference type="OrthoDB" id="5963614at2759"/>
<name>A0A9P0EC45_NEZVI</name>
<evidence type="ECO:0000256" key="2">
    <source>
        <dbReference type="ARBA" id="ARBA00022553"/>
    </source>
</evidence>
<dbReference type="PANTHER" id="PTHR16435:SF6">
    <property type="entry name" value="IP09370P"/>
    <property type="match status" value="1"/>
</dbReference>
<sequence length="396" mass="44630">MQRKKVFNVSLFLDLHAVTCPGVWLCPKGKVAVRVAIFGVSESTKKLTPSFPLFFHERFHFQKKYKKVSSLHQVERVLHRAPVLLELLQYPQGTTECVKLAEFRAAVGDIIFPPGGDMDLLFSTTDTFPGIIGPKGEVTTQLTLTESGIKDNAVPTTVLSKGTKGKQIEEPLIRQKPVCHTKHYLYCGCFDKNAPQRMLAKVMKRQKDLLVKKRTRQEAIKQTPAHIMSHKNHGDFLPGYDEQSNDFDSGEVKFGRCSCCQEQAAFGPTSNRSPSRISEVSSKGKNMKDGFIPQTMPQSRRTSSMDYQYNNFVPEEEENNPSETVPLLPHKEDGSCCLCCPRAPGYVKRSGDKQKEDISKPLFYSNLCKAYQRLMQEYYLTPAVKSSGNFNRPGTF</sequence>
<accession>A0A9P0EC45</accession>
<evidence type="ECO:0000256" key="1">
    <source>
        <dbReference type="ARBA" id="ARBA00006215"/>
    </source>
</evidence>
<comment type="similarity">
    <text evidence="1">Belongs to the SPATA6 family.</text>
</comment>
<evidence type="ECO:0000313" key="6">
    <source>
        <dbReference type="EMBL" id="CAH1394655.1"/>
    </source>
</evidence>
<evidence type="ECO:0000256" key="4">
    <source>
        <dbReference type="SAM" id="SignalP"/>
    </source>
</evidence>
<dbReference type="InterPro" id="IPR032732">
    <property type="entry name" value="SPATA6_N"/>
</dbReference>
<dbReference type="GO" id="GO:0032027">
    <property type="term" value="F:myosin light chain binding"/>
    <property type="evidence" value="ECO:0007669"/>
    <property type="project" value="InterPro"/>
</dbReference>
<dbReference type="AlphaFoldDB" id="A0A9P0EC45"/>
<evidence type="ECO:0000256" key="3">
    <source>
        <dbReference type="SAM" id="MobiDB-lite"/>
    </source>
</evidence>
<dbReference type="GO" id="GO:0120212">
    <property type="term" value="C:sperm head-tail coupling apparatus"/>
    <property type="evidence" value="ECO:0007669"/>
    <property type="project" value="InterPro"/>
</dbReference>
<feature type="region of interest" description="Disordered" evidence="3">
    <location>
        <begin position="268"/>
        <end position="302"/>
    </location>
</feature>
<dbReference type="Proteomes" id="UP001152798">
    <property type="component" value="Chromosome 3"/>
</dbReference>
<keyword evidence="7" id="KW-1185">Reference proteome</keyword>